<dbReference type="Gene3D" id="3.30.465.10">
    <property type="match status" value="1"/>
</dbReference>
<evidence type="ECO:0000256" key="3">
    <source>
        <dbReference type="ARBA" id="ARBA00022630"/>
    </source>
</evidence>
<name>A0AA88KPT5_NAELO</name>
<dbReference type="Pfam" id="PF01565">
    <property type="entry name" value="FAD_binding_4"/>
    <property type="match status" value="1"/>
</dbReference>
<evidence type="ECO:0000313" key="9">
    <source>
        <dbReference type="Proteomes" id="UP000816034"/>
    </source>
</evidence>
<reference evidence="8 9" key="1">
    <citation type="journal article" date="2018" name="BMC Genomics">
        <title>The genome of Naegleria lovaniensis, the basis for a comparative approach to unravel pathogenicity factors of the human pathogenic amoeba N. fowleri.</title>
        <authorList>
            <person name="Liechti N."/>
            <person name="Schurch N."/>
            <person name="Bruggmann R."/>
            <person name="Wittwer M."/>
        </authorList>
    </citation>
    <scope>NUCLEOTIDE SEQUENCE [LARGE SCALE GENOMIC DNA]</scope>
    <source>
        <strain evidence="8 9">ATCC 30569</strain>
    </source>
</reference>
<dbReference type="SUPFAM" id="SSF56176">
    <property type="entry name" value="FAD-binding/transporter-associated domain-like"/>
    <property type="match status" value="1"/>
</dbReference>
<evidence type="ECO:0000256" key="2">
    <source>
        <dbReference type="ARBA" id="ARBA00005466"/>
    </source>
</evidence>
<organism evidence="8 9">
    <name type="scientific">Naegleria lovaniensis</name>
    <name type="common">Amoeba</name>
    <dbReference type="NCBI Taxonomy" id="51637"/>
    <lineage>
        <taxon>Eukaryota</taxon>
        <taxon>Discoba</taxon>
        <taxon>Heterolobosea</taxon>
        <taxon>Tetramitia</taxon>
        <taxon>Eutetramitia</taxon>
        <taxon>Vahlkampfiidae</taxon>
        <taxon>Naegleria</taxon>
    </lineage>
</organism>
<accession>A0AA88KPT5</accession>
<dbReference type="InterPro" id="IPR016169">
    <property type="entry name" value="FAD-bd_PCMH_sub2"/>
</dbReference>
<feature type="signal peptide" evidence="6">
    <location>
        <begin position="1"/>
        <end position="25"/>
    </location>
</feature>
<keyword evidence="4" id="KW-0274">FAD</keyword>
<evidence type="ECO:0000256" key="4">
    <source>
        <dbReference type="ARBA" id="ARBA00022827"/>
    </source>
</evidence>
<dbReference type="PANTHER" id="PTHR42973:SF39">
    <property type="entry name" value="FAD-BINDING PCMH-TYPE DOMAIN-CONTAINING PROTEIN"/>
    <property type="match status" value="1"/>
</dbReference>
<comment type="similarity">
    <text evidence="2">Belongs to the oxygen-dependent FAD-linked oxidoreductase family.</text>
</comment>
<keyword evidence="5" id="KW-0560">Oxidoreductase</keyword>
<dbReference type="AlphaFoldDB" id="A0AA88KPT5"/>
<proteinExistence type="inferred from homology"/>
<dbReference type="SUPFAM" id="SSF54427">
    <property type="entry name" value="NTF2-like"/>
    <property type="match status" value="1"/>
</dbReference>
<evidence type="ECO:0000259" key="7">
    <source>
        <dbReference type="PROSITE" id="PS51387"/>
    </source>
</evidence>
<feature type="chain" id="PRO_5041726554" description="FAD-binding PCMH-type domain-containing protein" evidence="6">
    <location>
        <begin position="26"/>
        <end position="649"/>
    </location>
</feature>
<comment type="cofactor">
    <cofactor evidence="1">
        <name>FAD</name>
        <dbReference type="ChEBI" id="CHEBI:57692"/>
    </cofactor>
</comment>
<sequence length="649" mass="73785">MSAAKFFHSFSLALLFSFWAGLLTAWPSHTTNIPQPRARNIPYHELQTRIAGLVLTSHESDANTHLQKLYNESIYVDNGSYQIRPQVLVLPLTVQDVQETLVFAQRYQTSFSVKGGGHSAAGYCLNHDIVLDMRYFNRTFMLDASRGIALIEAGMIWKDVYPQLDPFIPIAGTCPLVGAMGFVLGGGYSMLSRSYGLASDQILQFDMVTSDAKFIHVNNETYPDLFWALKGGGGGNFGVVTAIRTQTYRSQNIFTAEICWTFEQAFEVMDFYNKWTQTVPKEMAVYVLFFQVPQTGQDNLCLTFVYNGAYSDGYKLYSPFLSMGGSVIFQKEQTFITFIHGFSSGTTDIKNRLGIVKSGLVNKGGFTKQLTSVIYQFMKNRPSKSSMLIVSHVGGRIREIDVESSAFYRRDPEFTFEVKAIFTRKEDYAINSQWIETFYAQMKPHFNGAYINYIDAFLPKWKEAYYGPFYDRLLQIKKKYDPTNFFNFKQSIGSNYDISNDMNEKQKSKTLEGKSVQNTRDHEILKRVHLFQLGQVTRDVSLLSTLFAEQSVANIPIGSSQVIGKENIITNFGTFFNTLVNISESITSKIEVNELYAGFTKTISQYTKKGCLVNYHVVNWFHFNEKLEITEFSALFNLTHVIEQANCKT</sequence>
<dbReference type="InterPro" id="IPR016166">
    <property type="entry name" value="FAD-bd_PCMH"/>
</dbReference>
<dbReference type="InterPro" id="IPR032710">
    <property type="entry name" value="NTF2-like_dom_sf"/>
</dbReference>
<dbReference type="InterPro" id="IPR016167">
    <property type="entry name" value="FAD-bd_PCMH_sub1"/>
</dbReference>
<dbReference type="GeneID" id="68099518"/>
<dbReference type="PANTHER" id="PTHR42973">
    <property type="entry name" value="BINDING OXIDOREDUCTASE, PUTATIVE (AFU_ORTHOLOGUE AFUA_1G17690)-RELATED"/>
    <property type="match status" value="1"/>
</dbReference>
<evidence type="ECO:0000256" key="6">
    <source>
        <dbReference type="SAM" id="SignalP"/>
    </source>
</evidence>
<comment type="caution">
    <text evidence="8">The sequence shown here is derived from an EMBL/GenBank/DDBJ whole genome shotgun (WGS) entry which is preliminary data.</text>
</comment>
<evidence type="ECO:0000256" key="5">
    <source>
        <dbReference type="ARBA" id="ARBA00023002"/>
    </source>
</evidence>
<dbReference type="Gene3D" id="3.10.450.50">
    <property type="match status" value="1"/>
</dbReference>
<keyword evidence="3" id="KW-0285">Flavoprotein</keyword>
<dbReference type="Gene3D" id="3.40.462.20">
    <property type="match status" value="1"/>
</dbReference>
<dbReference type="InterPro" id="IPR036318">
    <property type="entry name" value="FAD-bd_PCMH-like_sf"/>
</dbReference>
<dbReference type="Pfam" id="PF08031">
    <property type="entry name" value="BBE"/>
    <property type="match status" value="1"/>
</dbReference>
<gene>
    <name evidence="8" type="ORF">C9374_007064</name>
</gene>
<dbReference type="InterPro" id="IPR006094">
    <property type="entry name" value="Oxid_FAD_bind_N"/>
</dbReference>
<dbReference type="InterPro" id="IPR050416">
    <property type="entry name" value="FAD-linked_Oxidoreductase"/>
</dbReference>
<dbReference type="RefSeq" id="XP_044555427.1">
    <property type="nucleotide sequence ID" value="XM_044696994.1"/>
</dbReference>
<keyword evidence="9" id="KW-1185">Reference proteome</keyword>
<dbReference type="Proteomes" id="UP000816034">
    <property type="component" value="Unassembled WGS sequence"/>
</dbReference>
<dbReference type="GO" id="GO:0071949">
    <property type="term" value="F:FAD binding"/>
    <property type="evidence" value="ECO:0007669"/>
    <property type="project" value="InterPro"/>
</dbReference>
<dbReference type="EMBL" id="PYSW02000002">
    <property type="protein sequence ID" value="KAG2393533.1"/>
    <property type="molecule type" value="Genomic_DNA"/>
</dbReference>
<dbReference type="Gene3D" id="3.30.43.10">
    <property type="entry name" value="Uridine Diphospho-n-acetylenolpyruvylglucosamine Reductase, domain 2"/>
    <property type="match status" value="1"/>
</dbReference>
<feature type="domain" description="FAD-binding PCMH-type" evidence="7">
    <location>
        <begin position="81"/>
        <end position="250"/>
    </location>
</feature>
<keyword evidence="6" id="KW-0732">Signal</keyword>
<evidence type="ECO:0000313" key="8">
    <source>
        <dbReference type="EMBL" id="KAG2393533.1"/>
    </source>
</evidence>
<dbReference type="GO" id="GO:0016491">
    <property type="term" value="F:oxidoreductase activity"/>
    <property type="evidence" value="ECO:0007669"/>
    <property type="project" value="UniProtKB-KW"/>
</dbReference>
<dbReference type="InterPro" id="IPR012951">
    <property type="entry name" value="BBE"/>
</dbReference>
<protein>
    <recommendedName>
        <fullName evidence="7">FAD-binding PCMH-type domain-containing protein</fullName>
    </recommendedName>
</protein>
<evidence type="ECO:0000256" key="1">
    <source>
        <dbReference type="ARBA" id="ARBA00001974"/>
    </source>
</evidence>
<dbReference type="PROSITE" id="PS51387">
    <property type="entry name" value="FAD_PCMH"/>
    <property type="match status" value="1"/>
</dbReference>